<proteinExistence type="predicted"/>
<keyword evidence="3" id="KW-1185">Reference proteome</keyword>
<feature type="region of interest" description="Disordered" evidence="2">
    <location>
        <begin position="161"/>
        <end position="227"/>
    </location>
</feature>
<evidence type="ECO:0000313" key="3">
    <source>
        <dbReference type="Proteomes" id="UP000695022"/>
    </source>
</evidence>
<gene>
    <name evidence="4" type="primary">LOC106812625</name>
</gene>
<name>A0ABM1EIK8_PRICU</name>
<feature type="compositionally biased region" description="Basic and acidic residues" evidence="2">
    <location>
        <begin position="284"/>
        <end position="294"/>
    </location>
</feature>
<feature type="compositionally biased region" description="Low complexity" evidence="2">
    <location>
        <begin position="259"/>
        <end position="277"/>
    </location>
</feature>
<reference evidence="4" key="1">
    <citation type="submission" date="2025-08" db="UniProtKB">
        <authorList>
            <consortium name="RefSeq"/>
        </authorList>
    </citation>
    <scope>IDENTIFICATION</scope>
</reference>
<feature type="region of interest" description="Disordered" evidence="2">
    <location>
        <begin position="259"/>
        <end position="294"/>
    </location>
</feature>
<sequence>MTRLRPGVTALTRLSPAALKTHNSSTFQEDLLRLIDPDLMLPDQDKENKVRSSPDRRQLLQRTVSDESVHRSATLQQNRPAFPPDVLFTSAKPAHVSGALMSKESRLSPRALTALPSGGKTGRSARNGGKGILPLPDDGDGAGLDWNNLVETATKAIQSNVSPALATDAKQDEIPTRDLPQPRQQDYDVQRPLQDFDAQRPLQDYDTQRPLQDYDAQHPLKDYDVQRPLQDYDVQRPLQDYDVQHPVLDYDAQQRIPEYSAQQQQQQLPLQEYSAQQRPLQDYDAQRSRQGYEAESRQAVAALSSAPQDLLASGRLSSSPVYTSGPWRPTSTNPTQRQHELELRVAQLQQELNKERQERAEREAEIQQLQQDNVRLQEESQTAAAQLRKFTEWFFNTIDRQ</sequence>
<feature type="compositionally biased region" description="Basic and acidic residues" evidence="2">
    <location>
        <begin position="215"/>
        <end position="225"/>
    </location>
</feature>
<keyword evidence="1" id="KW-0175">Coiled coil</keyword>
<organism evidence="3 4">
    <name type="scientific">Priapulus caudatus</name>
    <name type="common">Priapulid worm</name>
    <dbReference type="NCBI Taxonomy" id="37621"/>
    <lineage>
        <taxon>Eukaryota</taxon>
        <taxon>Metazoa</taxon>
        <taxon>Ecdysozoa</taxon>
        <taxon>Scalidophora</taxon>
        <taxon>Priapulida</taxon>
        <taxon>Priapulimorpha</taxon>
        <taxon>Priapulimorphida</taxon>
        <taxon>Priapulidae</taxon>
        <taxon>Priapulus</taxon>
    </lineage>
</organism>
<dbReference type="GeneID" id="106812625"/>
<evidence type="ECO:0000256" key="1">
    <source>
        <dbReference type="SAM" id="Coils"/>
    </source>
</evidence>
<feature type="region of interest" description="Disordered" evidence="2">
    <location>
        <begin position="112"/>
        <end position="146"/>
    </location>
</feature>
<dbReference type="Proteomes" id="UP000695022">
    <property type="component" value="Unplaced"/>
</dbReference>
<feature type="region of interest" description="Disordered" evidence="2">
    <location>
        <begin position="314"/>
        <end position="338"/>
    </location>
</feature>
<evidence type="ECO:0000256" key="2">
    <source>
        <dbReference type="SAM" id="MobiDB-lite"/>
    </source>
</evidence>
<evidence type="ECO:0000313" key="4">
    <source>
        <dbReference type="RefSeq" id="XP_014672029.1"/>
    </source>
</evidence>
<accession>A0ABM1EIK8</accession>
<protein>
    <submittedName>
        <fullName evidence="4">Uncharacterized protein LOC106812625</fullName>
    </submittedName>
</protein>
<dbReference type="RefSeq" id="XP_014672029.1">
    <property type="nucleotide sequence ID" value="XM_014816543.1"/>
</dbReference>
<feature type="coiled-coil region" evidence="1">
    <location>
        <begin position="338"/>
        <end position="386"/>
    </location>
</feature>